<reference evidence="1" key="2">
    <citation type="submission" date="2025-09" db="UniProtKB">
        <authorList>
            <consortium name="Ensembl"/>
        </authorList>
    </citation>
    <scope>IDENTIFICATION</scope>
</reference>
<dbReference type="AlphaFoldDB" id="A0A3Q3WK37"/>
<dbReference type="Ensembl" id="ENSMMOT00000015514.1">
    <property type="protein sequence ID" value="ENSMMOP00000015263.1"/>
    <property type="gene ID" value="ENSMMOG00000011644.1"/>
</dbReference>
<name>A0A3Q3WK37_MOLML</name>
<proteinExistence type="predicted"/>
<evidence type="ECO:0000313" key="1">
    <source>
        <dbReference type="Ensembl" id="ENSMMOP00000015263.1"/>
    </source>
</evidence>
<dbReference type="SUPFAM" id="SSF49265">
    <property type="entry name" value="Fibronectin type III"/>
    <property type="match status" value="1"/>
</dbReference>
<keyword evidence="2" id="KW-1185">Reference proteome</keyword>
<dbReference type="Proteomes" id="UP000261620">
    <property type="component" value="Unplaced"/>
</dbReference>
<protein>
    <recommendedName>
        <fullName evidence="3">Fibronectin type-III domain-containing protein</fullName>
    </recommendedName>
</protein>
<sequence>YCIKGTAWDSEGQAGDDLTVCQITPPSPDVVHIQMTQGRSLEVAVYWAAVQGAENYIALTTNGQNCTSALQSYCFIPSVQCGQNHSVSVIAINKAGPSSPSQPANYITPCPPESIWVEEPKAGKCSVVWDEEPMVEYYIAFIKRDDGTEKSCNTSETTCPFYCTC</sequence>
<dbReference type="PANTHER" id="PTHR47135:SF1">
    <property type="entry name" value="FIBRONECTIN TYPE III DOMAIN-CONTAINING PROTEIN 7"/>
    <property type="match status" value="1"/>
</dbReference>
<dbReference type="PANTHER" id="PTHR47135">
    <property type="entry name" value="FIBRONECTIN TYPE III DOMAIN-CONTAINING PROTEIN 7"/>
    <property type="match status" value="1"/>
</dbReference>
<dbReference type="OMA" id="NTSEASC"/>
<organism evidence="1 2">
    <name type="scientific">Mola mola</name>
    <name type="common">Ocean sunfish</name>
    <name type="synonym">Tetraodon mola</name>
    <dbReference type="NCBI Taxonomy" id="94237"/>
    <lineage>
        <taxon>Eukaryota</taxon>
        <taxon>Metazoa</taxon>
        <taxon>Chordata</taxon>
        <taxon>Craniata</taxon>
        <taxon>Vertebrata</taxon>
        <taxon>Euteleostomi</taxon>
        <taxon>Actinopterygii</taxon>
        <taxon>Neopterygii</taxon>
        <taxon>Teleostei</taxon>
        <taxon>Neoteleostei</taxon>
        <taxon>Acanthomorphata</taxon>
        <taxon>Eupercaria</taxon>
        <taxon>Tetraodontiformes</taxon>
        <taxon>Molidae</taxon>
        <taxon>Mola</taxon>
    </lineage>
</organism>
<evidence type="ECO:0000313" key="2">
    <source>
        <dbReference type="Proteomes" id="UP000261620"/>
    </source>
</evidence>
<evidence type="ECO:0008006" key="3">
    <source>
        <dbReference type="Google" id="ProtNLM"/>
    </source>
</evidence>
<reference evidence="1" key="1">
    <citation type="submission" date="2025-08" db="UniProtKB">
        <authorList>
            <consortium name="Ensembl"/>
        </authorList>
    </citation>
    <scope>IDENTIFICATION</scope>
</reference>
<dbReference type="InterPro" id="IPR036116">
    <property type="entry name" value="FN3_sf"/>
</dbReference>
<accession>A0A3Q3WK37</accession>